<reference evidence="3 4" key="1">
    <citation type="submission" date="2020-10" db="EMBL/GenBank/DDBJ databases">
        <title>The Coptis chinensis genome and diversification of protoberbering-type alkaloids.</title>
        <authorList>
            <person name="Wang B."/>
            <person name="Shu S."/>
            <person name="Song C."/>
            <person name="Liu Y."/>
        </authorList>
    </citation>
    <scope>NUCLEOTIDE SEQUENCE [LARGE SCALE GENOMIC DNA]</scope>
    <source>
        <strain evidence="3">HL-2020</strain>
        <tissue evidence="3">Leaf</tissue>
    </source>
</reference>
<dbReference type="Proteomes" id="UP000631114">
    <property type="component" value="Unassembled WGS sequence"/>
</dbReference>
<dbReference type="SUPFAM" id="SSF51110">
    <property type="entry name" value="alpha-D-mannose-specific plant lectins"/>
    <property type="match status" value="1"/>
</dbReference>
<keyword evidence="1" id="KW-0732">Signal</keyword>
<dbReference type="PANTHER" id="PTHR47976">
    <property type="entry name" value="G-TYPE LECTIN S-RECEPTOR-LIKE SERINE/THREONINE-PROTEIN KINASE SD2-5"/>
    <property type="match status" value="1"/>
</dbReference>
<protein>
    <recommendedName>
        <fullName evidence="2">Bulb-type lectin domain-containing protein</fullName>
    </recommendedName>
</protein>
<dbReference type="FunFam" id="2.90.10.10:FF:000039">
    <property type="entry name" value="G-type lectin S-receptor-like serine/threonine-protein kinase SD2-5"/>
    <property type="match status" value="1"/>
</dbReference>
<evidence type="ECO:0000313" key="3">
    <source>
        <dbReference type="EMBL" id="KAF9602827.1"/>
    </source>
</evidence>
<dbReference type="Gene3D" id="2.90.10.10">
    <property type="entry name" value="Bulb-type lectin domain"/>
    <property type="match status" value="1"/>
</dbReference>
<dbReference type="PANTHER" id="PTHR47976:SF30">
    <property type="entry name" value="RECEPTOR-LIKE SERINE_THREONINE-PROTEIN KINASE"/>
    <property type="match status" value="1"/>
</dbReference>
<organism evidence="3 4">
    <name type="scientific">Coptis chinensis</name>
    <dbReference type="NCBI Taxonomy" id="261450"/>
    <lineage>
        <taxon>Eukaryota</taxon>
        <taxon>Viridiplantae</taxon>
        <taxon>Streptophyta</taxon>
        <taxon>Embryophyta</taxon>
        <taxon>Tracheophyta</taxon>
        <taxon>Spermatophyta</taxon>
        <taxon>Magnoliopsida</taxon>
        <taxon>Ranunculales</taxon>
        <taxon>Ranunculaceae</taxon>
        <taxon>Coptidoideae</taxon>
        <taxon>Coptis</taxon>
    </lineage>
</organism>
<dbReference type="Pfam" id="PF01453">
    <property type="entry name" value="B_lectin"/>
    <property type="match status" value="1"/>
</dbReference>
<dbReference type="AlphaFoldDB" id="A0A835LS37"/>
<evidence type="ECO:0000313" key="4">
    <source>
        <dbReference type="Proteomes" id="UP000631114"/>
    </source>
</evidence>
<dbReference type="PROSITE" id="PS50927">
    <property type="entry name" value="BULB_LECTIN"/>
    <property type="match status" value="1"/>
</dbReference>
<accession>A0A835LS37</accession>
<dbReference type="InterPro" id="IPR036426">
    <property type="entry name" value="Bulb-type_lectin_dom_sf"/>
</dbReference>
<dbReference type="EMBL" id="JADFTS010000006">
    <property type="protein sequence ID" value="KAF9602827.1"/>
    <property type="molecule type" value="Genomic_DNA"/>
</dbReference>
<dbReference type="InterPro" id="IPR001480">
    <property type="entry name" value="Bulb-type_lectin_dom"/>
</dbReference>
<dbReference type="InterPro" id="IPR051343">
    <property type="entry name" value="G-type_lectin_kinases/EP1-like"/>
</dbReference>
<evidence type="ECO:0000259" key="2">
    <source>
        <dbReference type="PROSITE" id="PS50927"/>
    </source>
</evidence>
<feature type="domain" description="Bulb-type lectin" evidence="2">
    <location>
        <begin position="1"/>
        <end position="136"/>
    </location>
</feature>
<keyword evidence="4" id="KW-1185">Reference proteome</keyword>
<dbReference type="SMART" id="SM00108">
    <property type="entry name" value="B_lectin"/>
    <property type="match status" value="1"/>
</dbReference>
<name>A0A835LS37_9MAGN</name>
<dbReference type="OrthoDB" id="1918682at2759"/>
<sequence>MNEDVVTFSDGSMVRSILVRQSIGPRFACGFYCNGDCRSFLFAIFIVGENSGATYIPSPSTGILQVVWSATRNNPVRENATLQLTGDGDLILPEDNGTLVWSTNTTGKSVVGLNMTEMGKLVLFDKNNSTVWQSYDYQQTYYFWGGGWWQDRGSLLVYHP</sequence>
<evidence type="ECO:0000256" key="1">
    <source>
        <dbReference type="ARBA" id="ARBA00022729"/>
    </source>
</evidence>
<comment type="caution">
    <text evidence="3">The sequence shown here is derived from an EMBL/GenBank/DDBJ whole genome shotgun (WGS) entry which is preliminary data.</text>
</comment>
<gene>
    <name evidence="3" type="ORF">IFM89_031687</name>
</gene>
<proteinExistence type="predicted"/>